<dbReference type="RefSeq" id="WP_206722714.1">
    <property type="nucleotide sequence ID" value="NZ_CP071090.1"/>
</dbReference>
<name>A0ABX7NQJ2_9BACT</name>
<dbReference type="EMBL" id="CP071090">
    <property type="protein sequence ID" value="QSQ21135.1"/>
    <property type="molecule type" value="Genomic_DNA"/>
</dbReference>
<gene>
    <name evidence="2" type="ORF">JY651_38995</name>
</gene>
<organism evidence="2 3">
    <name type="scientific">Pyxidicoccus parkwayensis</name>
    <dbReference type="NCBI Taxonomy" id="2813578"/>
    <lineage>
        <taxon>Bacteria</taxon>
        <taxon>Pseudomonadati</taxon>
        <taxon>Myxococcota</taxon>
        <taxon>Myxococcia</taxon>
        <taxon>Myxococcales</taxon>
        <taxon>Cystobacterineae</taxon>
        <taxon>Myxococcaceae</taxon>
        <taxon>Pyxidicoccus</taxon>
    </lineage>
</organism>
<protein>
    <submittedName>
        <fullName evidence="2">Uncharacterized protein</fullName>
    </submittedName>
</protein>
<evidence type="ECO:0000313" key="2">
    <source>
        <dbReference type="EMBL" id="QSQ21135.1"/>
    </source>
</evidence>
<dbReference type="Proteomes" id="UP000662747">
    <property type="component" value="Chromosome"/>
</dbReference>
<evidence type="ECO:0000313" key="3">
    <source>
        <dbReference type="Proteomes" id="UP000662747"/>
    </source>
</evidence>
<reference evidence="2 3" key="1">
    <citation type="submission" date="2021-02" db="EMBL/GenBank/DDBJ databases">
        <title>De Novo genome assembly of isolated myxobacteria.</title>
        <authorList>
            <person name="Stevens D.C."/>
        </authorList>
    </citation>
    <scope>NUCLEOTIDE SEQUENCE [LARGE SCALE GENOMIC DNA]</scope>
    <source>
        <strain evidence="3">SCPEA02</strain>
    </source>
</reference>
<keyword evidence="3" id="KW-1185">Reference proteome</keyword>
<proteinExistence type="predicted"/>
<sequence>MGQPYARAELAEELARLVTEASATRDQVELPDEDLFPSGLDAHELASPETSER</sequence>
<feature type="region of interest" description="Disordered" evidence="1">
    <location>
        <begin position="25"/>
        <end position="53"/>
    </location>
</feature>
<accession>A0ABX7NQJ2</accession>
<evidence type="ECO:0000256" key="1">
    <source>
        <dbReference type="SAM" id="MobiDB-lite"/>
    </source>
</evidence>
<feature type="compositionally biased region" description="Basic and acidic residues" evidence="1">
    <location>
        <begin position="41"/>
        <end position="53"/>
    </location>
</feature>